<dbReference type="GO" id="GO:0046872">
    <property type="term" value="F:metal ion binding"/>
    <property type="evidence" value="ECO:0007669"/>
    <property type="project" value="UniProtKB-KW"/>
</dbReference>
<evidence type="ECO:0000256" key="2">
    <source>
        <dbReference type="ARBA" id="ARBA00022691"/>
    </source>
</evidence>
<dbReference type="EMBL" id="VSSQ01000537">
    <property type="protein sequence ID" value="MPL97021.1"/>
    <property type="molecule type" value="Genomic_DNA"/>
</dbReference>
<evidence type="ECO:0000313" key="8">
    <source>
        <dbReference type="EMBL" id="MPL97021.1"/>
    </source>
</evidence>
<dbReference type="GO" id="GO:0031419">
    <property type="term" value="F:cobalamin binding"/>
    <property type="evidence" value="ECO:0007669"/>
    <property type="project" value="InterPro"/>
</dbReference>
<dbReference type="Pfam" id="PF04055">
    <property type="entry name" value="Radical_SAM"/>
    <property type="match status" value="1"/>
</dbReference>
<dbReference type="InterPro" id="IPR025288">
    <property type="entry name" value="DUF4080"/>
</dbReference>
<dbReference type="PANTHER" id="PTHR43409:SF16">
    <property type="entry name" value="SLR0320 PROTEIN"/>
    <property type="match status" value="1"/>
</dbReference>
<evidence type="ECO:0000256" key="4">
    <source>
        <dbReference type="ARBA" id="ARBA00023004"/>
    </source>
</evidence>
<dbReference type="GO" id="GO:0051539">
    <property type="term" value="F:4 iron, 4 sulfur cluster binding"/>
    <property type="evidence" value="ECO:0007669"/>
    <property type="project" value="UniProtKB-KW"/>
</dbReference>
<dbReference type="Gene3D" id="3.80.30.20">
    <property type="entry name" value="tm_1862 like domain"/>
    <property type="match status" value="1"/>
</dbReference>
<dbReference type="AlphaFoldDB" id="A0A644VZZ8"/>
<comment type="caution">
    <text evidence="8">The sequence shown here is derived from an EMBL/GenBank/DDBJ whole genome shotgun (WGS) entry which is preliminary data.</text>
</comment>
<evidence type="ECO:0000256" key="5">
    <source>
        <dbReference type="ARBA" id="ARBA00023014"/>
    </source>
</evidence>
<keyword evidence="3" id="KW-0479">Metal-binding</keyword>
<name>A0A644VZZ8_9ZZZZ</name>
<feature type="domain" description="B12-binding" evidence="6">
    <location>
        <begin position="1"/>
        <end position="134"/>
    </location>
</feature>
<dbReference type="Pfam" id="PF13311">
    <property type="entry name" value="DUF4080"/>
    <property type="match status" value="1"/>
</dbReference>
<gene>
    <name evidence="8" type="ORF">SDC9_43208</name>
</gene>
<sequence>MNILLVAINSKYVHTALGMHSIYRYCQKQNIILEFCEGTIQTPLLAALAEITGYNPDVVGINVHIWNKNYVFELAGLIRQVLPKVKIVFGGPEVGFTASDSFAECPAVDFIVQGEGEEVFAQLVKNLEMGENAPKFVAYRDASGQLQNIGEPTVVKDLSVLPFPYENLEKIVSEHKITYYECTRGCPFSCSYCLSGISHAVRRRPIEIVIKDLDKFMAAGVPLVKFVDRTYNLDESYFLPIMQHLAAANTKTTFHFELKADLLSENVLNFLKTVPKHRFQLEIGVQTTNPKTLKAIGRQDYWEKLAFNVDKILSFANMHVHLDLIAGLPYEDLASFKKSFNDVYTLQANMLQLGFLKVLKGALIGRQKKEYGMLYMEQPPYEILQTKYLSYEELRFLKILEDVFDHTYNTGKYVHTLQYLIAAGYKKDAFAFYAALTKWWVAKGLYPQGHNVKDIALLLLSFVKEKNSDLLEVVQEILRFDIFVGQANWRPEELNWHTDLMKEQVLEFWRNIEKVQKYFPEYEFTTWRKLRKYLPIESFKWTPETGYGQEHFILADYTGKEIIYMEVEL</sequence>
<dbReference type="PANTHER" id="PTHR43409">
    <property type="entry name" value="ANAEROBIC MAGNESIUM-PROTOPORPHYRIN IX MONOMETHYL ESTER CYCLASE-RELATED"/>
    <property type="match status" value="1"/>
</dbReference>
<dbReference type="Gene3D" id="3.40.50.280">
    <property type="entry name" value="Cobalamin-binding domain"/>
    <property type="match status" value="1"/>
</dbReference>
<dbReference type="SUPFAM" id="SSF102114">
    <property type="entry name" value="Radical SAM enzymes"/>
    <property type="match status" value="1"/>
</dbReference>
<dbReference type="SFLD" id="SFLDG01123">
    <property type="entry name" value="methyltransferase_(Class_B)"/>
    <property type="match status" value="1"/>
</dbReference>
<protein>
    <submittedName>
        <fullName evidence="8">Uncharacterized protein</fullName>
    </submittedName>
</protein>
<dbReference type="PROSITE" id="PS51918">
    <property type="entry name" value="RADICAL_SAM"/>
    <property type="match status" value="1"/>
</dbReference>
<dbReference type="SFLD" id="SFLDG01082">
    <property type="entry name" value="B12-binding_domain_containing"/>
    <property type="match status" value="1"/>
</dbReference>
<organism evidence="8">
    <name type="scientific">bioreactor metagenome</name>
    <dbReference type="NCBI Taxonomy" id="1076179"/>
    <lineage>
        <taxon>unclassified sequences</taxon>
        <taxon>metagenomes</taxon>
        <taxon>ecological metagenomes</taxon>
    </lineage>
</organism>
<evidence type="ECO:0000256" key="3">
    <source>
        <dbReference type="ARBA" id="ARBA00022723"/>
    </source>
</evidence>
<dbReference type="GO" id="GO:0005829">
    <property type="term" value="C:cytosol"/>
    <property type="evidence" value="ECO:0007669"/>
    <property type="project" value="TreeGrafter"/>
</dbReference>
<dbReference type="InterPro" id="IPR051198">
    <property type="entry name" value="BchE-like"/>
</dbReference>
<feature type="domain" description="Radical SAM core" evidence="7">
    <location>
        <begin position="172"/>
        <end position="395"/>
    </location>
</feature>
<dbReference type="InterPro" id="IPR006638">
    <property type="entry name" value="Elp3/MiaA/NifB-like_rSAM"/>
</dbReference>
<evidence type="ECO:0000259" key="6">
    <source>
        <dbReference type="PROSITE" id="PS51332"/>
    </source>
</evidence>
<dbReference type="InterPro" id="IPR006158">
    <property type="entry name" value="Cobalamin-bd"/>
</dbReference>
<keyword evidence="5" id="KW-0411">Iron-sulfur</keyword>
<evidence type="ECO:0000256" key="1">
    <source>
        <dbReference type="ARBA" id="ARBA00001966"/>
    </source>
</evidence>
<keyword evidence="2" id="KW-0949">S-adenosyl-L-methionine</keyword>
<dbReference type="GO" id="GO:0003824">
    <property type="term" value="F:catalytic activity"/>
    <property type="evidence" value="ECO:0007669"/>
    <property type="project" value="InterPro"/>
</dbReference>
<dbReference type="SMART" id="SM00729">
    <property type="entry name" value="Elp3"/>
    <property type="match status" value="1"/>
</dbReference>
<proteinExistence type="predicted"/>
<dbReference type="CDD" id="cd02068">
    <property type="entry name" value="radical_SAM_B12_BD"/>
    <property type="match status" value="1"/>
</dbReference>
<dbReference type="Pfam" id="PF02310">
    <property type="entry name" value="B12-binding"/>
    <property type="match status" value="1"/>
</dbReference>
<dbReference type="PROSITE" id="PS51332">
    <property type="entry name" value="B12_BINDING"/>
    <property type="match status" value="1"/>
</dbReference>
<dbReference type="InterPro" id="IPR034466">
    <property type="entry name" value="Methyltransferase_Class_B"/>
</dbReference>
<keyword evidence="4" id="KW-0408">Iron</keyword>
<dbReference type="InterPro" id="IPR058240">
    <property type="entry name" value="rSAM_sf"/>
</dbReference>
<reference evidence="8" key="1">
    <citation type="submission" date="2019-08" db="EMBL/GenBank/DDBJ databases">
        <authorList>
            <person name="Kucharzyk K."/>
            <person name="Murdoch R.W."/>
            <person name="Higgins S."/>
            <person name="Loffler F."/>
        </authorList>
    </citation>
    <scope>NUCLEOTIDE SEQUENCE</scope>
</reference>
<comment type="cofactor">
    <cofactor evidence="1">
        <name>[4Fe-4S] cluster</name>
        <dbReference type="ChEBI" id="CHEBI:49883"/>
    </cofactor>
</comment>
<dbReference type="InterPro" id="IPR007197">
    <property type="entry name" value="rSAM"/>
</dbReference>
<dbReference type="InterPro" id="IPR023404">
    <property type="entry name" value="rSAM_horseshoe"/>
</dbReference>
<dbReference type="SFLD" id="SFLDS00029">
    <property type="entry name" value="Radical_SAM"/>
    <property type="match status" value="1"/>
</dbReference>
<evidence type="ECO:0000259" key="7">
    <source>
        <dbReference type="PROSITE" id="PS51918"/>
    </source>
</evidence>
<accession>A0A644VZZ8</accession>